<comment type="caution">
    <text evidence="1">The sequence shown here is derived from an EMBL/GenBank/DDBJ whole genome shotgun (WGS) entry which is preliminary data.</text>
</comment>
<gene>
    <name evidence="1" type="ORF">HINF_LOCUS1189</name>
    <name evidence="2" type="ORF">HINF_LOCUS55029</name>
</gene>
<reference evidence="2 3" key="2">
    <citation type="submission" date="2024-07" db="EMBL/GenBank/DDBJ databases">
        <authorList>
            <person name="Akdeniz Z."/>
        </authorList>
    </citation>
    <scope>NUCLEOTIDE SEQUENCE [LARGE SCALE GENOMIC DNA]</scope>
</reference>
<evidence type="ECO:0000313" key="3">
    <source>
        <dbReference type="Proteomes" id="UP001642409"/>
    </source>
</evidence>
<name>A0AA86N6U7_9EUKA</name>
<accession>A0AA86N6U7</accession>
<evidence type="ECO:0000313" key="2">
    <source>
        <dbReference type="EMBL" id="CAL6071195.1"/>
    </source>
</evidence>
<dbReference type="Proteomes" id="UP001642409">
    <property type="component" value="Unassembled WGS sequence"/>
</dbReference>
<reference evidence="1" key="1">
    <citation type="submission" date="2023-06" db="EMBL/GenBank/DDBJ databases">
        <authorList>
            <person name="Kurt Z."/>
        </authorList>
    </citation>
    <scope>NUCLEOTIDE SEQUENCE</scope>
</reference>
<proteinExistence type="predicted"/>
<keyword evidence="3" id="KW-1185">Reference proteome</keyword>
<dbReference type="EMBL" id="CATOUU010000026">
    <property type="protein sequence ID" value="CAI9913544.1"/>
    <property type="molecule type" value="Genomic_DNA"/>
</dbReference>
<sequence>MTETADVDLDSFDIMDQVRETFLKSLTGCLKEQEVSIDVCFYCLHFIKTHSKPVVQKWSEGVNLNFFTLAARAQRELEKEGYCDDSLISTGELTRQKCQDLESKMGRPFSALQEKLQLPTDKLIENFKDILKLPEICSDTNSAATMNDKAALYIFHPMHIPELVKYKRYSALFATLMLFPLYAKSVRQKQRLHFQNLMILKQDNQAYLHSIFNQSTTNSSQIQANVVVIYPPRNHLKENSKHFLTNNYQKKQQRTPFQCYTCYSTMITQLDLAVLQTALNHFLDDQNYSVSMISRLSEPQERSNAC</sequence>
<dbReference type="AlphaFoldDB" id="A0AA86N6U7"/>
<evidence type="ECO:0000313" key="1">
    <source>
        <dbReference type="EMBL" id="CAI9913544.1"/>
    </source>
</evidence>
<organism evidence="1">
    <name type="scientific">Hexamita inflata</name>
    <dbReference type="NCBI Taxonomy" id="28002"/>
    <lineage>
        <taxon>Eukaryota</taxon>
        <taxon>Metamonada</taxon>
        <taxon>Diplomonadida</taxon>
        <taxon>Hexamitidae</taxon>
        <taxon>Hexamitinae</taxon>
        <taxon>Hexamita</taxon>
    </lineage>
</organism>
<protein>
    <submittedName>
        <fullName evidence="2">Hypothetical_protein</fullName>
    </submittedName>
</protein>
<dbReference type="EMBL" id="CAXDID020000289">
    <property type="protein sequence ID" value="CAL6071195.1"/>
    <property type="molecule type" value="Genomic_DNA"/>
</dbReference>